<dbReference type="InterPro" id="IPR027417">
    <property type="entry name" value="P-loop_NTPase"/>
</dbReference>
<evidence type="ECO:0000313" key="2">
    <source>
        <dbReference type="Proteomes" id="UP000807353"/>
    </source>
</evidence>
<comment type="caution">
    <text evidence="1">The sequence shown here is derived from an EMBL/GenBank/DDBJ whole genome shotgun (WGS) entry which is preliminary data.</text>
</comment>
<gene>
    <name evidence="1" type="ORF">BDZ94DRAFT_1344115</name>
</gene>
<protein>
    <submittedName>
        <fullName evidence="1">Uncharacterized protein</fullName>
    </submittedName>
</protein>
<sequence>MIIEERKESMIFVVTPLNLLGKQNVKELEKAGLCAITISCQNATPDTFKHIGDGKYNVIIINPEIHMDSHDIEKLW</sequence>
<dbReference type="Gene3D" id="3.40.50.300">
    <property type="entry name" value="P-loop containing nucleotide triphosphate hydrolases"/>
    <property type="match status" value="1"/>
</dbReference>
<organism evidence="1 2">
    <name type="scientific">Collybia nuda</name>
    <dbReference type="NCBI Taxonomy" id="64659"/>
    <lineage>
        <taxon>Eukaryota</taxon>
        <taxon>Fungi</taxon>
        <taxon>Dikarya</taxon>
        <taxon>Basidiomycota</taxon>
        <taxon>Agaricomycotina</taxon>
        <taxon>Agaricomycetes</taxon>
        <taxon>Agaricomycetidae</taxon>
        <taxon>Agaricales</taxon>
        <taxon>Tricholomatineae</taxon>
        <taxon>Clitocybaceae</taxon>
        <taxon>Collybia</taxon>
    </lineage>
</organism>
<feature type="non-terminal residue" evidence="1">
    <location>
        <position position="76"/>
    </location>
</feature>
<keyword evidence="2" id="KW-1185">Reference proteome</keyword>
<proteinExistence type="predicted"/>
<name>A0A9P5XSY1_9AGAR</name>
<reference evidence="1" key="1">
    <citation type="submission" date="2020-11" db="EMBL/GenBank/DDBJ databases">
        <authorList>
            <consortium name="DOE Joint Genome Institute"/>
            <person name="Ahrendt S."/>
            <person name="Riley R."/>
            <person name="Andreopoulos W."/>
            <person name="Labutti K."/>
            <person name="Pangilinan J."/>
            <person name="Ruiz-Duenas F.J."/>
            <person name="Barrasa J.M."/>
            <person name="Sanchez-Garcia M."/>
            <person name="Camarero S."/>
            <person name="Miyauchi S."/>
            <person name="Serrano A."/>
            <person name="Linde D."/>
            <person name="Babiker R."/>
            <person name="Drula E."/>
            <person name="Ayuso-Fernandez I."/>
            <person name="Pacheco R."/>
            <person name="Padilla G."/>
            <person name="Ferreira P."/>
            <person name="Barriuso J."/>
            <person name="Kellner H."/>
            <person name="Castanera R."/>
            <person name="Alfaro M."/>
            <person name="Ramirez L."/>
            <person name="Pisabarro A.G."/>
            <person name="Kuo A."/>
            <person name="Tritt A."/>
            <person name="Lipzen A."/>
            <person name="He G."/>
            <person name="Yan M."/>
            <person name="Ng V."/>
            <person name="Cullen D."/>
            <person name="Martin F."/>
            <person name="Rosso M.-N."/>
            <person name="Henrissat B."/>
            <person name="Hibbett D."/>
            <person name="Martinez A.T."/>
            <person name="Grigoriev I.V."/>
        </authorList>
    </citation>
    <scope>NUCLEOTIDE SEQUENCE</scope>
    <source>
        <strain evidence="1">CBS 247.69</strain>
    </source>
</reference>
<dbReference type="EMBL" id="MU150391">
    <property type="protein sequence ID" value="KAF9457008.1"/>
    <property type="molecule type" value="Genomic_DNA"/>
</dbReference>
<dbReference type="Proteomes" id="UP000807353">
    <property type="component" value="Unassembled WGS sequence"/>
</dbReference>
<dbReference type="OrthoDB" id="10261556at2759"/>
<dbReference type="AlphaFoldDB" id="A0A9P5XSY1"/>
<evidence type="ECO:0000313" key="1">
    <source>
        <dbReference type="EMBL" id="KAF9457008.1"/>
    </source>
</evidence>
<accession>A0A9P5XSY1</accession>